<dbReference type="InParanoid" id="T1I429"/>
<proteinExistence type="predicted"/>
<evidence type="ECO:0000313" key="2">
    <source>
        <dbReference type="Proteomes" id="UP000015103"/>
    </source>
</evidence>
<dbReference type="VEuPathDB" id="VectorBase:RPRC011048"/>
<dbReference type="HOGENOM" id="CLU_2929475_0_0_1"/>
<dbReference type="Proteomes" id="UP000015103">
    <property type="component" value="Unassembled WGS sequence"/>
</dbReference>
<dbReference type="AlphaFoldDB" id="T1I429"/>
<reference evidence="1" key="1">
    <citation type="submission" date="2015-05" db="UniProtKB">
        <authorList>
            <consortium name="EnsemblMetazoa"/>
        </authorList>
    </citation>
    <scope>IDENTIFICATION</scope>
</reference>
<dbReference type="EnsemblMetazoa" id="RPRC011048-RA">
    <property type="protein sequence ID" value="RPRC011048-PA"/>
    <property type="gene ID" value="RPRC011048"/>
</dbReference>
<name>T1I429_RHOPR</name>
<sequence>MQARRYVPLLMFGICSIYIGVMFLVGMYKNNARYIKWYIAYIAAVFCSTVIAIIGFTISFA</sequence>
<organism evidence="1 2">
    <name type="scientific">Rhodnius prolixus</name>
    <name type="common">Triatomid bug</name>
    <dbReference type="NCBI Taxonomy" id="13249"/>
    <lineage>
        <taxon>Eukaryota</taxon>
        <taxon>Metazoa</taxon>
        <taxon>Ecdysozoa</taxon>
        <taxon>Arthropoda</taxon>
        <taxon>Hexapoda</taxon>
        <taxon>Insecta</taxon>
        <taxon>Pterygota</taxon>
        <taxon>Neoptera</taxon>
        <taxon>Paraneoptera</taxon>
        <taxon>Hemiptera</taxon>
        <taxon>Heteroptera</taxon>
        <taxon>Panheteroptera</taxon>
        <taxon>Cimicomorpha</taxon>
        <taxon>Reduviidae</taxon>
        <taxon>Triatominae</taxon>
        <taxon>Rhodnius</taxon>
    </lineage>
</organism>
<protein>
    <submittedName>
        <fullName evidence="1">Uncharacterized protein</fullName>
    </submittedName>
</protein>
<accession>T1I429</accession>
<evidence type="ECO:0000313" key="1">
    <source>
        <dbReference type="EnsemblMetazoa" id="RPRC011048-PA"/>
    </source>
</evidence>
<dbReference type="EMBL" id="ACPB03025346">
    <property type="status" value="NOT_ANNOTATED_CDS"/>
    <property type="molecule type" value="Genomic_DNA"/>
</dbReference>
<keyword evidence="2" id="KW-1185">Reference proteome</keyword>